<evidence type="ECO:0000313" key="2">
    <source>
        <dbReference type="Proteomes" id="UP001054945"/>
    </source>
</evidence>
<protein>
    <submittedName>
        <fullName evidence="1">Uncharacterized protein</fullName>
    </submittedName>
</protein>
<gene>
    <name evidence="1" type="ORF">CEXT_784281</name>
</gene>
<dbReference type="EMBL" id="BPLR01019866">
    <property type="protein sequence ID" value="GIX72678.1"/>
    <property type="molecule type" value="Genomic_DNA"/>
</dbReference>
<accession>A0AAV4MLD5</accession>
<proteinExistence type="predicted"/>
<dbReference type="AlphaFoldDB" id="A0AAV4MLD5"/>
<evidence type="ECO:0000313" key="1">
    <source>
        <dbReference type="EMBL" id="GIX72678.1"/>
    </source>
</evidence>
<organism evidence="1 2">
    <name type="scientific">Caerostris extrusa</name>
    <name type="common">Bark spider</name>
    <name type="synonym">Caerostris bankana</name>
    <dbReference type="NCBI Taxonomy" id="172846"/>
    <lineage>
        <taxon>Eukaryota</taxon>
        <taxon>Metazoa</taxon>
        <taxon>Ecdysozoa</taxon>
        <taxon>Arthropoda</taxon>
        <taxon>Chelicerata</taxon>
        <taxon>Arachnida</taxon>
        <taxon>Araneae</taxon>
        <taxon>Araneomorphae</taxon>
        <taxon>Entelegynae</taxon>
        <taxon>Araneoidea</taxon>
        <taxon>Araneidae</taxon>
        <taxon>Caerostris</taxon>
    </lineage>
</organism>
<name>A0AAV4MLD5_CAEEX</name>
<dbReference type="Proteomes" id="UP001054945">
    <property type="component" value="Unassembled WGS sequence"/>
</dbReference>
<reference evidence="1 2" key="1">
    <citation type="submission" date="2021-06" db="EMBL/GenBank/DDBJ databases">
        <title>Caerostris extrusa draft genome.</title>
        <authorList>
            <person name="Kono N."/>
            <person name="Arakawa K."/>
        </authorList>
    </citation>
    <scope>NUCLEOTIDE SEQUENCE [LARGE SCALE GENOMIC DNA]</scope>
</reference>
<sequence>MLTVQLRDTQWYAMLPVQLRDTQWYALLPIKWSDTQWYIMLPMKLRHNGMPCYGAKWGFGLPLASTPTRKRHGFGHFFCCKELQGNNPSLLTKDRKNGLRMQLFDSDLFFSNAKHLAYRLKVNTLR</sequence>
<comment type="caution">
    <text evidence="1">The sequence shown here is derived from an EMBL/GenBank/DDBJ whole genome shotgun (WGS) entry which is preliminary data.</text>
</comment>
<keyword evidence="2" id="KW-1185">Reference proteome</keyword>